<comment type="caution">
    <text evidence="1">The sequence shown here is derived from an EMBL/GenBank/DDBJ whole genome shotgun (WGS) entry which is preliminary data.</text>
</comment>
<name>X8DLT7_MYCXE</name>
<evidence type="ECO:0000313" key="1">
    <source>
        <dbReference type="EMBL" id="EUA68425.1"/>
    </source>
</evidence>
<reference evidence="1" key="1">
    <citation type="submission" date="2014-01" db="EMBL/GenBank/DDBJ databases">
        <authorList>
            <person name="Brown-Elliot B."/>
            <person name="Wallace R."/>
            <person name="Lenaerts A."/>
            <person name="Ordway D."/>
            <person name="DeGroote M.A."/>
            <person name="Parker T."/>
            <person name="Sizemore C."/>
            <person name="Tallon L.J."/>
            <person name="Sadzewicz L.K."/>
            <person name="Sengamalay N."/>
            <person name="Fraser C.M."/>
            <person name="Hine E."/>
            <person name="Shefchek K.A."/>
            <person name="Das S.P."/>
            <person name="Tettelin H."/>
        </authorList>
    </citation>
    <scope>NUCLEOTIDE SEQUENCE [LARGE SCALE GENOMIC DNA]</scope>
    <source>
        <strain evidence="1">4042</strain>
    </source>
</reference>
<sequence length="120" mass="13604">MGPNCPAISDKEWIVRHRCDDLRMSEPLQLRGTELRYVLTMHLFIHGPATVAELADALAWHGFAAGGRHRSRSRMLCAGRSGTAGPSARTRPLWPGWMPRGTEHRIHKRVQSLRDQARCR</sequence>
<protein>
    <submittedName>
        <fullName evidence="1">Uncharacterized protein</fullName>
    </submittedName>
</protein>
<proteinExistence type="predicted"/>
<dbReference type="AlphaFoldDB" id="X8DLT7"/>
<organism evidence="1">
    <name type="scientific">Mycobacterium xenopi 4042</name>
    <dbReference type="NCBI Taxonomy" id="1299334"/>
    <lineage>
        <taxon>Bacteria</taxon>
        <taxon>Bacillati</taxon>
        <taxon>Actinomycetota</taxon>
        <taxon>Actinomycetes</taxon>
        <taxon>Mycobacteriales</taxon>
        <taxon>Mycobacteriaceae</taxon>
        <taxon>Mycobacterium</taxon>
    </lineage>
</organism>
<accession>X8DLT7</accession>
<dbReference type="PATRIC" id="fig|1299334.3.peg.1791"/>
<gene>
    <name evidence="1" type="ORF">I553_3596</name>
</gene>
<dbReference type="EMBL" id="JAOB01000015">
    <property type="protein sequence ID" value="EUA68425.1"/>
    <property type="molecule type" value="Genomic_DNA"/>
</dbReference>